<dbReference type="Pfam" id="PF08240">
    <property type="entry name" value="ADH_N"/>
    <property type="match status" value="1"/>
</dbReference>
<sequence length="333" mass="35074">MNQVFNTNTTPAAAATRPASLSVPLNAHAVVVREFGGIDQLDYTTVPVPTPGMGQVLVRVLAVGVGPWDAWVRSGHSVVPQPLPLTPGSDICGIVVHLGPDVDHLKVGDEVYGVTNPRFTDGYADYAIAHVDMIALKPQKLGYEEAASAPVLAVTAHQMLFNYAELQPGQRVLIHGAAGNVGAYAVQLAHNAGAYVIGTASSANADYVRSLGADEVVIARTGSFASYANNIDVVIDLVGAVTHDASWTVLREGGVLVSAVTEPDKARAAEKNIRSDFLLVSVKTDVLNAIGEQLNADRLHTRVGEVLRLSEAKLAHGMLEGKPHRAGKIVLIP</sequence>
<reference evidence="4" key="1">
    <citation type="journal article" date="2019" name="Int. J. Syst. Evol. Microbiol.">
        <title>The Global Catalogue of Microorganisms (GCM) 10K type strain sequencing project: providing services to taxonomists for standard genome sequencing and annotation.</title>
        <authorList>
            <consortium name="The Broad Institute Genomics Platform"/>
            <consortium name="The Broad Institute Genome Sequencing Center for Infectious Disease"/>
            <person name="Wu L."/>
            <person name="Ma J."/>
        </authorList>
    </citation>
    <scope>NUCLEOTIDE SEQUENCE [LARGE SCALE GENOMIC DNA]</scope>
    <source>
        <strain evidence="4">CGMCC 1.8859</strain>
    </source>
</reference>
<organism evidence="3 4">
    <name type="scientific">Silvimonas iriomotensis</name>
    <dbReference type="NCBI Taxonomy" id="449662"/>
    <lineage>
        <taxon>Bacteria</taxon>
        <taxon>Pseudomonadati</taxon>
        <taxon>Pseudomonadota</taxon>
        <taxon>Betaproteobacteria</taxon>
        <taxon>Neisseriales</taxon>
        <taxon>Chitinibacteraceae</taxon>
        <taxon>Silvimonas</taxon>
    </lineage>
</organism>
<gene>
    <name evidence="3" type="ORF">GCM10010970_10370</name>
</gene>
<dbReference type="PANTHER" id="PTHR44154:SF1">
    <property type="entry name" value="QUINONE OXIDOREDUCTASE"/>
    <property type="match status" value="1"/>
</dbReference>
<keyword evidence="4" id="KW-1185">Reference proteome</keyword>
<feature type="domain" description="Enoyl reductase (ER)" evidence="2">
    <location>
        <begin position="36"/>
        <end position="331"/>
    </location>
</feature>
<dbReference type="Gene3D" id="3.90.180.10">
    <property type="entry name" value="Medium-chain alcohol dehydrogenases, catalytic domain"/>
    <property type="match status" value="1"/>
</dbReference>
<name>A0ABQ2P711_9NEIS</name>
<dbReference type="InterPro" id="IPR036291">
    <property type="entry name" value="NAD(P)-bd_dom_sf"/>
</dbReference>
<dbReference type="SUPFAM" id="SSF51735">
    <property type="entry name" value="NAD(P)-binding Rossmann-fold domains"/>
    <property type="match status" value="1"/>
</dbReference>
<dbReference type="InterPro" id="IPR011032">
    <property type="entry name" value="GroES-like_sf"/>
</dbReference>
<evidence type="ECO:0000259" key="2">
    <source>
        <dbReference type="SMART" id="SM00829"/>
    </source>
</evidence>
<dbReference type="InterPro" id="IPR051603">
    <property type="entry name" value="Zinc-ADH_QOR/CCCR"/>
</dbReference>
<keyword evidence="1" id="KW-0521">NADP</keyword>
<dbReference type="InterPro" id="IPR013154">
    <property type="entry name" value="ADH-like_N"/>
</dbReference>
<dbReference type="RefSeq" id="WP_188703007.1">
    <property type="nucleotide sequence ID" value="NZ_BMLX01000001.1"/>
</dbReference>
<dbReference type="InterPro" id="IPR020843">
    <property type="entry name" value="ER"/>
</dbReference>
<dbReference type="Gene3D" id="3.40.50.720">
    <property type="entry name" value="NAD(P)-binding Rossmann-like Domain"/>
    <property type="match status" value="1"/>
</dbReference>
<dbReference type="Proteomes" id="UP000637267">
    <property type="component" value="Unassembled WGS sequence"/>
</dbReference>
<dbReference type="SMART" id="SM00829">
    <property type="entry name" value="PKS_ER"/>
    <property type="match status" value="1"/>
</dbReference>
<accession>A0ABQ2P711</accession>
<dbReference type="EMBL" id="BMLX01000001">
    <property type="protein sequence ID" value="GGP19389.1"/>
    <property type="molecule type" value="Genomic_DNA"/>
</dbReference>
<dbReference type="Pfam" id="PF13602">
    <property type="entry name" value="ADH_zinc_N_2"/>
    <property type="match status" value="1"/>
</dbReference>
<evidence type="ECO:0000256" key="1">
    <source>
        <dbReference type="ARBA" id="ARBA00022857"/>
    </source>
</evidence>
<proteinExistence type="predicted"/>
<dbReference type="PANTHER" id="PTHR44154">
    <property type="entry name" value="QUINONE OXIDOREDUCTASE"/>
    <property type="match status" value="1"/>
</dbReference>
<comment type="caution">
    <text evidence="3">The sequence shown here is derived from an EMBL/GenBank/DDBJ whole genome shotgun (WGS) entry which is preliminary data.</text>
</comment>
<dbReference type="SUPFAM" id="SSF50129">
    <property type="entry name" value="GroES-like"/>
    <property type="match status" value="1"/>
</dbReference>
<dbReference type="CDD" id="cd05289">
    <property type="entry name" value="MDR_like_2"/>
    <property type="match status" value="1"/>
</dbReference>
<protein>
    <submittedName>
        <fullName evidence="3">Quinone oxidoreductase</fullName>
    </submittedName>
</protein>
<evidence type="ECO:0000313" key="3">
    <source>
        <dbReference type="EMBL" id="GGP19389.1"/>
    </source>
</evidence>
<evidence type="ECO:0000313" key="4">
    <source>
        <dbReference type="Proteomes" id="UP000637267"/>
    </source>
</evidence>